<gene>
    <name evidence="2" type="ORF">LENED_007803</name>
</gene>
<accession>A0A1Q3EFE5</accession>
<evidence type="ECO:0000256" key="1">
    <source>
        <dbReference type="SAM" id="MobiDB-lite"/>
    </source>
</evidence>
<reference evidence="2 3" key="2">
    <citation type="submission" date="2017-02" db="EMBL/GenBank/DDBJ databases">
        <title>A genome survey and senescence transcriptome analysis in Lentinula edodes.</title>
        <authorList>
            <person name="Sakamoto Y."/>
            <person name="Nakade K."/>
            <person name="Sato S."/>
            <person name="Yoshida Y."/>
            <person name="Miyazaki K."/>
            <person name="Natsume S."/>
            <person name="Konno N."/>
        </authorList>
    </citation>
    <scope>NUCLEOTIDE SEQUENCE [LARGE SCALE GENOMIC DNA]</scope>
    <source>
        <strain evidence="2 3">NBRC 111202</strain>
    </source>
</reference>
<proteinExistence type="predicted"/>
<dbReference type="AlphaFoldDB" id="A0A1Q3EFE5"/>
<protein>
    <submittedName>
        <fullName evidence="2">Uncharacterized protein</fullName>
    </submittedName>
</protein>
<sequence length="187" mass="21872">MGLSKSTKGLVTYNALVRNTHRAVHESRIPWDKYEWRNIAAADKALLFAIMRERDPILKRFETDWASECLVRQYIKNLRGKSFRSHTIQRSAKYDYLTANSAQRDQSKSRKSNAQKDYIRRKEKAKEAKEAAKAERRKRRRLRRRAEVVDSDVEMPEFIEGSSGLQTNNGGENEMDVDEEEEEETAM</sequence>
<dbReference type="STRING" id="5353.A0A1Q3EFE5"/>
<dbReference type="Proteomes" id="UP000188533">
    <property type="component" value="Unassembled WGS sequence"/>
</dbReference>
<evidence type="ECO:0000313" key="3">
    <source>
        <dbReference type="Proteomes" id="UP000188533"/>
    </source>
</evidence>
<keyword evidence="3" id="KW-1185">Reference proteome</keyword>
<feature type="compositionally biased region" description="Basic residues" evidence="1">
    <location>
        <begin position="135"/>
        <end position="144"/>
    </location>
</feature>
<evidence type="ECO:0000313" key="2">
    <source>
        <dbReference type="EMBL" id="GAW05915.1"/>
    </source>
</evidence>
<name>A0A1Q3EFE5_LENED</name>
<comment type="caution">
    <text evidence="2">The sequence shown here is derived from an EMBL/GenBank/DDBJ whole genome shotgun (WGS) entry which is preliminary data.</text>
</comment>
<feature type="compositionally biased region" description="Acidic residues" evidence="1">
    <location>
        <begin position="173"/>
        <end position="187"/>
    </location>
</feature>
<organism evidence="2 3">
    <name type="scientific">Lentinula edodes</name>
    <name type="common">Shiitake mushroom</name>
    <name type="synonym">Lentinus edodes</name>
    <dbReference type="NCBI Taxonomy" id="5353"/>
    <lineage>
        <taxon>Eukaryota</taxon>
        <taxon>Fungi</taxon>
        <taxon>Dikarya</taxon>
        <taxon>Basidiomycota</taxon>
        <taxon>Agaricomycotina</taxon>
        <taxon>Agaricomycetes</taxon>
        <taxon>Agaricomycetidae</taxon>
        <taxon>Agaricales</taxon>
        <taxon>Marasmiineae</taxon>
        <taxon>Omphalotaceae</taxon>
        <taxon>Lentinula</taxon>
    </lineage>
</organism>
<dbReference type="EMBL" id="BDGU01000286">
    <property type="protein sequence ID" value="GAW05915.1"/>
    <property type="molecule type" value="Genomic_DNA"/>
</dbReference>
<feature type="region of interest" description="Disordered" evidence="1">
    <location>
        <begin position="99"/>
        <end position="187"/>
    </location>
</feature>
<reference evidence="2 3" key="1">
    <citation type="submission" date="2016-08" db="EMBL/GenBank/DDBJ databases">
        <authorList>
            <consortium name="Lentinula edodes genome sequencing consortium"/>
            <person name="Sakamoto Y."/>
            <person name="Nakade K."/>
            <person name="Sato S."/>
            <person name="Yoshida Y."/>
            <person name="Miyazaki K."/>
            <person name="Natsume S."/>
            <person name="Konno N."/>
        </authorList>
    </citation>
    <scope>NUCLEOTIDE SEQUENCE [LARGE SCALE GENOMIC DNA]</scope>
    <source>
        <strain evidence="2 3">NBRC 111202</strain>
    </source>
</reference>
<feature type="compositionally biased region" description="Basic and acidic residues" evidence="1">
    <location>
        <begin position="117"/>
        <end position="134"/>
    </location>
</feature>